<name>A0ABR7NKT6_9FIRM</name>
<keyword evidence="1" id="KW-1133">Transmembrane helix</keyword>
<gene>
    <name evidence="2" type="ORF">H8717_07525</name>
</gene>
<dbReference type="Proteomes" id="UP000658131">
    <property type="component" value="Unassembled WGS sequence"/>
</dbReference>
<evidence type="ECO:0000313" key="3">
    <source>
        <dbReference type="Proteomes" id="UP000658131"/>
    </source>
</evidence>
<keyword evidence="3" id="KW-1185">Reference proteome</keyword>
<reference evidence="2 3" key="1">
    <citation type="submission" date="2020-08" db="EMBL/GenBank/DDBJ databases">
        <title>Genome public.</title>
        <authorList>
            <person name="Liu C."/>
            <person name="Sun Q."/>
        </authorList>
    </citation>
    <scope>NUCLEOTIDE SEQUENCE [LARGE SCALE GENOMIC DNA]</scope>
    <source>
        <strain evidence="2 3">BX1</strain>
    </source>
</reference>
<sequence>MRRFFPLSARVSNIGSMGTAILIYLAISILSGAIWGIVSVVPLLGPLLSLMVQMINLYCLAGIVTAVLFYRNLIG</sequence>
<evidence type="ECO:0000256" key="1">
    <source>
        <dbReference type="SAM" id="Phobius"/>
    </source>
</evidence>
<dbReference type="EMBL" id="JACRTB010000009">
    <property type="protein sequence ID" value="MBC8576253.1"/>
    <property type="molecule type" value="Genomic_DNA"/>
</dbReference>
<feature type="transmembrane region" description="Helical" evidence="1">
    <location>
        <begin position="50"/>
        <end position="70"/>
    </location>
</feature>
<evidence type="ECO:0000313" key="2">
    <source>
        <dbReference type="EMBL" id="MBC8576253.1"/>
    </source>
</evidence>
<accession>A0ABR7NKT6</accession>
<comment type="caution">
    <text evidence="2">The sequence shown here is derived from an EMBL/GenBank/DDBJ whole genome shotgun (WGS) entry which is preliminary data.</text>
</comment>
<proteinExistence type="predicted"/>
<organism evidence="2 3">
    <name type="scientific">Yanshouia hominis</name>
    <dbReference type="NCBI Taxonomy" id="2763673"/>
    <lineage>
        <taxon>Bacteria</taxon>
        <taxon>Bacillati</taxon>
        <taxon>Bacillota</taxon>
        <taxon>Clostridia</taxon>
        <taxon>Eubacteriales</taxon>
        <taxon>Oscillospiraceae</taxon>
        <taxon>Yanshouia</taxon>
    </lineage>
</organism>
<feature type="transmembrane region" description="Helical" evidence="1">
    <location>
        <begin position="21"/>
        <end position="44"/>
    </location>
</feature>
<protein>
    <submittedName>
        <fullName evidence="2">Uncharacterized protein</fullName>
    </submittedName>
</protein>
<dbReference type="RefSeq" id="WP_262399789.1">
    <property type="nucleotide sequence ID" value="NZ_JACRTB010000009.1"/>
</dbReference>
<keyword evidence="1" id="KW-0472">Membrane</keyword>
<keyword evidence="1" id="KW-0812">Transmembrane</keyword>